<sequence length="311" mass="34945">MSVKKKSVVLVPYDFGPKSQSALEEAKKVTKYLNGEIYLLTVVRRPDFLTQLFRSEKEHRKNIRAVQNKLKEVVEKTRATTNTKIHYIVEEGSPIEVIIEQAELLSAQYIVMGKMDKTVSEFHFVGPLTTSVVASAPCPVMTVGTNQIKEEGFSNIVLPIDLTKSTLEKVVKAVSWAKYYKSTIHLVGVLKKGANIATSRLVMKMEKAKWIVEQEGVNVTAQTYIDSDEPIDEIIIRHVEQVNGDLLMIMTHQELGVNDTYIGAVAQNLLKKSDVPTVSFTTKAISHNDYFVSNFLPFELLSVKESKILKK</sequence>
<dbReference type="EMBL" id="DXGG01000172">
    <property type="protein sequence ID" value="HIW87709.1"/>
    <property type="molecule type" value="Genomic_DNA"/>
</dbReference>
<dbReference type="Gene3D" id="3.40.50.620">
    <property type="entry name" value="HUPs"/>
    <property type="match status" value="2"/>
</dbReference>
<evidence type="ECO:0000313" key="3">
    <source>
        <dbReference type="EMBL" id="HIW87709.1"/>
    </source>
</evidence>
<dbReference type="CDD" id="cd00293">
    <property type="entry name" value="USP-like"/>
    <property type="match status" value="2"/>
</dbReference>
<comment type="caution">
    <text evidence="3">The sequence shown here is derived from an EMBL/GenBank/DDBJ whole genome shotgun (WGS) entry which is preliminary data.</text>
</comment>
<evidence type="ECO:0000259" key="2">
    <source>
        <dbReference type="Pfam" id="PF00582"/>
    </source>
</evidence>
<evidence type="ECO:0000256" key="1">
    <source>
        <dbReference type="ARBA" id="ARBA00008791"/>
    </source>
</evidence>
<reference evidence="3" key="2">
    <citation type="submission" date="2021-04" db="EMBL/GenBank/DDBJ databases">
        <authorList>
            <person name="Gilroy R."/>
        </authorList>
    </citation>
    <scope>NUCLEOTIDE SEQUENCE</scope>
    <source>
        <strain evidence="3">Gambia16-930</strain>
    </source>
</reference>
<comment type="similarity">
    <text evidence="1">Belongs to the universal stress protein A family.</text>
</comment>
<feature type="domain" description="UspA" evidence="2">
    <location>
        <begin position="153"/>
        <end position="277"/>
    </location>
</feature>
<name>A0A9D1RH01_9BACT</name>
<organism evidence="3 4">
    <name type="scientific">Candidatus Onthomorpha intestinigallinarum</name>
    <dbReference type="NCBI Taxonomy" id="2840880"/>
    <lineage>
        <taxon>Bacteria</taxon>
        <taxon>Pseudomonadati</taxon>
        <taxon>Bacteroidota</taxon>
        <taxon>Bacteroidia</taxon>
        <taxon>Bacteroidales</taxon>
        <taxon>Candidatus Onthomorpha</taxon>
    </lineage>
</organism>
<gene>
    <name evidence="3" type="ORF">IAC47_05485</name>
</gene>
<protein>
    <submittedName>
        <fullName evidence="3">Universal stress protein</fullName>
    </submittedName>
</protein>
<dbReference type="PANTHER" id="PTHR46268:SF6">
    <property type="entry name" value="UNIVERSAL STRESS PROTEIN UP12"/>
    <property type="match status" value="1"/>
</dbReference>
<evidence type="ECO:0000313" key="4">
    <source>
        <dbReference type="Proteomes" id="UP000824267"/>
    </source>
</evidence>
<dbReference type="AlphaFoldDB" id="A0A9D1RH01"/>
<feature type="domain" description="UspA" evidence="2">
    <location>
        <begin position="9"/>
        <end position="143"/>
    </location>
</feature>
<accession>A0A9D1RH01</accession>
<dbReference type="SUPFAM" id="SSF52402">
    <property type="entry name" value="Adenine nucleotide alpha hydrolases-like"/>
    <property type="match status" value="2"/>
</dbReference>
<dbReference type="PANTHER" id="PTHR46268">
    <property type="entry name" value="STRESS RESPONSE PROTEIN NHAX"/>
    <property type="match status" value="1"/>
</dbReference>
<dbReference type="InterPro" id="IPR006016">
    <property type="entry name" value="UspA"/>
</dbReference>
<proteinExistence type="inferred from homology"/>
<dbReference type="InterPro" id="IPR014729">
    <property type="entry name" value="Rossmann-like_a/b/a_fold"/>
</dbReference>
<dbReference type="Proteomes" id="UP000824267">
    <property type="component" value="Unassembled WGS sequence"/>
</dbReference>
<dbReference type="Pfam" id="PF00582">
    <property type="entry name" value="Usp"/>
    <property type="match status" value="2"/>
</dbReference>
<reference evidence="3" key="1">
    <citation type="journal article" date="2021" name="PeerJ">
        <title>Extensive microbial diversity within the chicken gut microbiome revealed by metagenomics and culture.</title>
        <authorList>
            <person name="Gilroy R."/>
            <person name="Ravi A."/>
            <person name="Getino M."/>
            <person name="Pursley I."/>
            <person name="Horton D.L."/>
            <person name="Alikhan N.F."/>
            <person name="Baker D."/>
            <person name="Gharbi K."/>
            <person name="Hall N."/>
            <person name="Watson M."/>
            <person name="Adriaenssens E.M."/>
            <person name="Foster-Nyarko E."/>
            <person name="Jarju S."/>
            <person name="Secka A."/>
            <person name="Antonio M."/>
            <person name="Oren A."/>
            <person name="Chaudhuri R.R."/>
            <person name="La Ragione R."/>
            <person name="Hildebrand F."/>
            <person name="Pallen M.J."/>
        </authorList>
    </citation>
    <scope>NUCLEOTIDE SEQUENCE</scope>
    <source>
        <strain evidence="3">Gambia16-930</strain>
    </source>
</reference>